<evidence type="ECO:0000313" key="14">
    <source>
        <dbReference type="Proteomes" id="UP001595846"/>
    </source>
</evidence>
<evidence type="ECO:0000256" key="10">
    <source>
        <dbReference type="ARBA" id="ARBA00049091"/>
    </source>
</evidence>
<dbReference type="RefSeq" id="WP_256532624.1">
    <property type="nucleotide sequence ID" value="NZ_CP101824.1"/>
</dbReference>
<evidence type="ECO:0000256" key="6">
    <source>
        <dbReference type="ARBA" id="ARBA00023157"/>
    </source>
</evidence>
<keyword evidence="4" id="KW-0049">Antioxidant</keyword>
<evidence type="ECO:0000256" key="4">
    <source>
        <dbReference type="ARBA" id="ARBA00022862"/>
    </source>
</evidence>
<dbReference type="PIRSF" id="PIRSF000239">
    <property type="entry name" value="AHPC"/>
    <property type="match status" value="1"/>
</dbReference>
<organism evidence="13 14">
    <name type="scientific">Halovivax cerinus</name>
    <dbReference type="NCBI Taxonomy" id="1487865"/>
    <lineage>
        <taxon>Archaea</taxon>
        <taxon>Methanobacteriati</taxon>
        <taxon>Methanobacteriota</taxon>
        <taxon>Stenosarchaea group</taxon>
        <taxon>Halobacteria</taxon>
        <taxon>Halobacteriales</taxon>
        <taxon>Natrialbaceae</taxon>
        <taxon>Halovivax</taxon>
    </lineage>
</organism>
<keyword evidence="14" id="KW-1185">Reference proteome</keyword>
<dbReference type="FunFam" id="3.40.30.10:FF:000007">
    <property type="entry name" value="Thioredoxin-dependent thiol peroxidase"/>
    <property type="match status" value="1"/>
</dbReference>
<keyword evidence="5 13" id="KW-0560">Oxidoreductase</keyword>
<comment type="caution">
    <text evidence="13">The sequence shown here is derived from an EMBL/GenBank/DDBJ whole genome shotgun (WGS) entry which is preliminary data.</text>
</comment>
<dbReference type="InterPro" id="IPR013766">
    <property type="entry name" value="Thioredoxin_domain"/>
</dbReference>
<keyword evidence="6" id="KW-1015">Disulfide bond</keyword>
<evidence type="ECO:0000256" key="5">
    <source>
        <dbReference type="ARBA" id="ARBA00023002"/>
    </source>
</evidence>
<comment type="subunit">
    <text evidence="1">Monomer.</text>
</comment>
<dbReference type="SUPFAM" id="SSF52833">
    <property type="entry name" value="Thioredoxin-like"/>
    <property type="match status" value="1"/>
</dbReference>
<accession>A0ABD5NP57</accession>
<dbReference type="Proteomes" id="UP001595846">
    <property type="component" value="Unassembled WGS sequence"/>
</dbReference>
<feature type="active site" description="Cysteine sulfenic acid (-SOH) intermediate; for peroxidase activity" evidence="11">
    <location>
        <position position="44"/>
    </location>
</feature>
<gene>
    <name evidence="13" type="ORF">ACFOUR_10460</name>
</gene>
<evidence type="ECO:0000256" key="7">
    <source>
        <dbReference type="ARBA" id="ARBA00023284"/>
    </source>
</evidence>
<evidence type="ECO:0000256" key="1">
    <source>
        <dbReference type="ARBA" id="ARBA00011245"/>
    </source>
</evidence>
<dbReference type="GeneID" id="73901722"/>
<evidence type="ECO:0000313" key="13">
    <source>
        <dbReference type="EMBL" id="MFC3958787.1"/>
    </source>
</evidence>
<dbReference type="GO" id="GO:0140824">
    <property type="term" value="F:thioredoxin-dependent peroxiredoxin activity"/>
    <property type="evidence" value="ECO:0007669"/>
    <property type="project" value="UniProtKB-EC"/>
</dbReference>
<dbReference type="Pfam" id="PF00578">
    <property type="entry name" value="AhpC-TSA"/>
    <property type="match status" value="1"/>
</dbReference>
<evidence type="ECO:0000256" key="3">
    <source>
        <dbReference type="ARBA" id="ARBA00022559"/>
    </source>
</evidence>
<dbReference type="EC" id="1.11.1.24" evidence="2"/>
<reference evidence="13 14" key="1">
    <citation type="journal article" date="2019" name="Int. J. Syst. Evol. Microbiol.">
        <title>The Global Catalogue of Microorganisms (GCM) 10K type strain sequencing project: providing services to taxonomists for standard genome sequencing and annotation.</title>
        <authorList>
            <consortium name="The Broad Institute Genomics Platform"/>
            <consortium name="The Broad Institute Genome Sequencing Center for Infectious Disease"/>
            <person name="Wu L."/>
            <person name="Ma J."/>
        </authorList>
    </citation>
    <scope>NUCLEOTIDE SEQUENCE [LARGE SCALE GENOMIC DNA]</scope>
    <source>
        <strain evidence="13 14">IBRC-M 10256</strain>
    </source>
</reference>
<comment type="similarity">
    <text evidence="9">Belongs to the peroxiredoxin family. BCP/PrxQ subfamily.</text>
</comment>
<dbReference type="Gene3D" id="3.40.30.10">
    <property type="entry name" value="Glutaredoxin"/>
    <property type="match status" value="1"/>
</dbReference>
<dbReference type="PROSITE" id="PS51352">
    <property type="entry name" value="THIOREDOXIN_2"/>
    <property type="match status" value="1"/>
</dbReference>
<dbReference type="AlphaFoldDB" id="A0ABD5NP57"/>
<dbReference type="InterPro" id="IPR024706">
    <property type="entry name" value="Peroxiredoxin_AhpC-typ"/>
</dbReference>
<name>A0ABD5NP57_9EURY</name>
<evidence type="ECO:0000256" key="8">
    <source>
        <dbReference type="ARBA" id="ARBA00032824"/>
    </source>
</evidence>
<protein>
    <recommendedName>
        <fullName evidence="2">thioredoxin-dependent peroxiredoxin</fullName>
        <ecNumber evidence="2">1.11.1.24</ecNumber>
    </recommendedName>
    <alternativeName>
        <fullName evidence="8">Thioredoxin peroxidase</fullName>
    </alternativeName>
</protein>
<comment type="catalytic activity">
    <reaction evidence="10">
        <text>a hydroperoxide + [thioredoxin]-dithiol = an alcohol + [thioredoxin]-disulfide + H2O</text>
        <dbReference type="Rhea" id="RHEA:62620"/>
        <dbReference type="Rhea" id="RHEA-COMP:10698"/>
        <dbReference type="Rhea" id="RHEA-COMP:10700"/>
        <dbReference type="ChEBI" id="CHEBI:15377"/>
        <dbReference type="ChEBI" id="CHEBI:29950"/>
        <dbReference type="ChEBI" id="CHEBI:30879"/>
        <dbReference type="ChEBI" id="CHEBI:35924"/>
        <dbReference type="ChEBI" id="CHEBI:50058"/>
        <dbReference type="EC" id="1.11.1.24"/>
    </reaction>
</comment>
<dbReference type="EMBL" id="JBHSAQ010000007">
    <property type="protein sequence ID" value="MFC3958787.1"/>
    <property type="molecule type" value="Genomic_DNA"/>
</dbReference>
<dbReference type="InterPro" id="IPR036249">
    <property type="entry name" value="Thioredoxin-like_sf"/>
</dbReference>
<evidence type="ECO:0000259" key="12">
    <source>
        <dbReference type="PROSITE" id="PS51352"/>
    </source>
</evidence>
<sequence>MLQPGEAAPDFELLNHEGEPVERSDFEGQPLILYFYPKAGTEGCTAQACSFRDSWDAFEETDAQVVGVSTDSVEEIRAFRDRQNLPFPLVSDEDGAVARAYESFDVVEVDGETHEIARRNTYVIDESGVIEAVYEDVSPENHATEMIAAIEGEA</sequence>
<dbReference type="InterPro" id="IPR000866">
    <property type="entry name" value="AhpC/TSA"/>
</dbReference>
<dbReference type="InterPro" id="IPR050924">
    <property type="entry name" value="Peroxiredoxin_BCP/PrxQ"/>
</dbReference>
<evidence type="ECO:0000256" key="2">
    <source>
        <dbReference type="ARBA" id="ARBA00013017"/>
    </source>
</evidence>
<keyword evidence="7" id="KW-0676">Redox-active center</keyword>
<evidence type="ECO:0000256" key="9">
    <source>
        <dbReference type="ARBA" id="ARBA00038489"/>
    </source>
</evidence>
<dbReference type="PANTHER" id="PTHR42801">
    <property type="entry name" value="THIOREDOXIN-DEPENDENT PEROXIDE REDUCTASE"/>
    <property type="match status" value="1"/>
</dbReference>
<dbReference type="CDD" id="cd03017">
    <property type="entry name" value="PRX_BCP"/>
    <property type="match status" value="1"/>
</dbReference>
<proteinExistence type="inferred from homology"/>
<dbReference type="PANTHER" id="PTHR42801:SF4">
    <property type="entry name" value="AHPC_TSA FAMILY PROTEIN"/>
    <property type="match status" value="1"/>
</dbReference>
<evidence type="ECO:0000256" key="11">
    <source>
        <dbReference type="PIRSR" id="PIRSR000239-1"/>
    </source>
</evidence>
<keyword evidence="3 13" id="KW-0575">Peroxidase</keyword>
<feature type="domain" description="Thioredoxin" evidence="12">
    <location>
        <begin position="2"/>
        <end position="154"/>
    </location>
</feature>